<dbReference type="PROSITE" id="PS50943">
    <property type="entry name" value="HTH_CROC1"/>
    <property type="match status" value="1"/>
</dbReference>
<evidence type="ECO:0000313" key="3">
    <source>
        <dbReference type="EMBL" id="MFC4627792.1"/>
    </source>
</evidence>
<sequence>MSEHSTQHDLLAQLRRRAGLTQEELAERAGLAVRSVSNIERSAVGRPRASTLLAIGAGLGLDDARVGELLDFYRRRWADRAADGARNDPARPVTAAPPTWRTPATPATGAPSTPSATGEAPAQLPAAPSTFSGRTAELSELDDVLTGSDGGHRCTVLDGTAGVGKTALVQAWAHARRGAFPGGQLYADLRGSAPGRPPSAEDIAGRFLTDLGIPDAGVPSSAVARTALLRQVLAARRMLVVLDDVASASQVRPLLSGPGACTTIVASRHQLRGLSIRDGARHVGVHPMPDDDADRLVRTLLGYERLRRAPGAVDAIVRRCCGLPLALRIACDHLIRRAATQAPEALAAWLAEPVLLDAFQTADDAECDLRAAFSASYRKITDEAARYFRLLGVAPRTRLSRAAITALWDLPFQTTDRILAELVSAHLVEEPSPGTYELHGLLWEFARETGVGQDPEPIRRAALRGMLEHWATGRAAHS</sequence>
<name>A0ABV9HDD4_9MICO</name>
<dbReference type="EMBL" id="JBHSFI010000003">
    <property type="protein sequence ID" value="MFC4627792.1"/>
    <property type="molecule type" value="Genomic_DNA"/>
</dbReference>
<keyword evidence="4" id="KW-1185">Reference proteome</keyword>
<dbReference type="InterPro" id="IPR001387">
    <property type="entry name" value="Cro/C1-type_HTH"/>
</dbReference>
<reference evidence="4" key="1">
    <citation type="journal article" date="2019" name="Int. J. Syst. Evol. Microbiol.">
        <title>The Global Catalogue of Microorganisms (GCM) 10K type strain sequencing project: providing services to taxonomists for standard genome sequencing and annotation.</title>
        <authorList>
            <consortium name="The Broad Institute Genomics Platform"/>
            <consortium name="The Broad Institute Genome Sequencing Center for Infectious Disease"/>
            <person name="Wu L."/>
            <person name="Ma J."/>
        </authorList>
    </citation>
    <scope>NUCLEOTIDE SEQUENCE [LARGE SCALE GENOMIC DNA]</scope>
    <source>
        <strain evidence="4">CCUG 42722</strain>
    </source>
</reference>
<dbReference type="Gene3D" id="1.10.260.40">
    <property type="entry name" value="lambda repressor-like DNA-binding domains"/>
    <property type="match status" value="1"/>
</dbReference>
<evidence type="ECO:0000259" key="2">
    <source>
        <dbReference type="PROSITE" id="PS50943"/>
    </source>
</evidence>
<dbReference type="InterPro" id="IPR010982">
    <property type="entry name" value="Lambda_DNA-bd_dom_sf"/>
</dbReference>
<dbReference type="Gene3D" id="3.40.50.300">
    <property type="entry name" value="P-loop containing nucleotide triphosphate hydrolases"/>
    <property type="match status" value="1"/>
</dbReference>
<feature type="domain" description="HTH cro/C1-type" evidence="2">
    <location>
        <begin position="11"/>
        <end position="66"/>
    </location>
</feature>
<dbReference type="PRINTS" id="PR00364">
    <property type="entry name" value="DISEASERSIST"/>
</dbReference>
<dbReference type="SUPFAM" id="SSF47413">
    <property type="entry name" value="lambda repressor-like DNA-binding domains"/>
    <property type="match status" value="1"/>
</dbReference>
<dbReference type="Proteomes" id="UP001596011">
    <property type="component" value="Unassembled WGS sequence"/>
</dbReference>
<proteinExistence type="predicted"/>
<dbReference type="PANTHER" id="PTHR47691:SF3">
    <property type="entry name" value="HTH-TYPE TRANSCRIPTIONAL REGULATOR RV0890C-RELATED"/>
    <property type="match status" value="1"/>
</dbReference>
<protein>
    <submittedName>
        <fullName evidence="3">Helix-turn-helix domain-containing protein</fullName>
    </submittedName>
</protein>
<feature type="region of interest" description="Disordered" evidence="1">
    <location>
        <begin position="81"/>
        <end position="130"/>
    </location>
</feature>
<dbReference type="RefSeq" id="WP_377133257.1">
    <property type="nucleotide sequence ID" value="NZ_JBHSFI010000003.1"/>
</dbReference>
<gene>
    <name evidence="3" type="ORF">ACFO6V_06060</name>
</gene>
<comment type="caution">
    <text evidence="3">The sequence shown here is derived from an EMBL/GenBank/DDBJ whole genome shotgun (WGS) entry which is preliminary data.</text>
</comment>
<dbReference type="Gene3D" id="1.10.10.10">
    <property type="entry name" value="Winged helix-like DNA-binding domain superfamily/Winged helix DNA-binding domain"/>
    <property type="match status" value="1"/>
</dbReference>
<dbReference type="PANTHER" id="PTHR47691">
    <property type="entry name" value="REGULATOR-RELATED"/>
    <property type="match status" value="1"/>
</dbReference>
<dbReference type="SMART" id="SM00530">
    <property type="entry name" value="HTH_XRE"/>
    <property type="match status" value="1"/>
</dbReference>
<dbReference type="Pfam" id="PF13560">
    <property type="entry name" value="HTH_31"/>
    <property type="match status" value="1"/>
</dbReference>
<dbReference type="SUPFAM" id="SSF52540">
    <property type="entry name" value="P-loop containing nucleoside triphosphate hydrolases"/>
    <property type="match status" value="1"/>
</dbReference>
<accession>A0ABV9HDD4</accession>
<evidence type="ECO:0000256" key="1">
    <source>
        <dbReference type="SAM" id="MobiDB-lite"/>
    </source>
</evidence>
<evidence type="ECO:0000313" key="4">
    <source>
        <dbReference type="Proteomes" id="UP001596011"/>
    </source>
</evidence>
<dbReference type="InterPro" id="IPR036388">
    <property type="entry name" value="WH-like_DNA-bd_sf"/>
</dbReference>
<dbReference type="InterPro" id="IPR027417">
    <property type="entry name" value="P-loop_NTPase"/>
</dbReference>
<organism evidence="3 4">
    <name type="scientific">Promicromonospora alba</name>
    <dbReference type="NCBI Taxonomy" id="1616110"/>
    <lineage>
        <taxon>Bacteria</taxon>
        <taxon>Bacillati</taxon>
        <taxon>Actinomycetota</taxon>
        <taxon>Actinomycetes</taxon>
        <taxon>Micrococcales</taxon>
        <taxon>Promicromonosporaceae</taxon>
        <taxon>Promicromonospora</taxon>
    </lineage>
</organism>
<dbReference type="CDD" id="cd00093">
    <property type="entry name" value="HTH_XRE"/>
    <property type="match status" value="1"/>
</dbReference>
<feature type="compositionally biased region" description="Low complexity" evidence="1">
    <location>
        <begin position="90"/>
        <end position="118"/>
    </location>
</feature>